<proteinExistence type="predicted"/>
<name>A0A2S7XT17_9GAMM</name>
<keyword evidence="2" id="KW-1185">Reference proteome</keyword>
<gene>
    <name evidence="1" type="ORF">CXB77_05190</name>
</gene>
<dbReference type="SUPFAM" id="SSF56112">
    <property type="entry name" value="Protein kinase-like (PK-like)"/>
    <property type="match status" value="1"/>
</dbReference>
<reference evidence="1 2" key="1">
    <citation type="submission" date="2018-01" db="EMBL/GenBank/DDBJ databases">
        <title>The complete genome sequence of Chromatium okenii LaCa, a purple sulfur bacterium with a turbulent life.</title>
        <authorList>
            <person name="Luedin S.M."/>
            <person name="Liechti N."/>
            <person name="Storelli N."/>
            <person name="Danza F."/>
            <person name="Wittwer M."/>
            <person name="Pothier J.F."/>
            <person name="Tonolla M.A."/>
        </authorList>
    </citation>
    <scope>NUCLEOTIDE SEQUENCE [LARGE SCALE GENOMIC DNA]</scope>
    <source>
        <strain evidence="1 2">LaCa</strain>
    </source>
</reference>
<organism evidence="1 2">
    <name type="scientific">Chromatium okenii</name>
    <dbReference type="NCBI Taxonomy" id="61644"/>
    <lineage>
        <taxon>Bacteria</taxon>
        <taxon>Pseudomonadati</taxon>
        <taxon>Pseudomonadota</taxon>
        <taxon>Gammaproteobacteria</taxon>
        <taxon>Chromatiales</taxon>
        <taxon>Chromatiaceae</taxon>
        <taxon>Chromatium</taxon>
    </lineage>
</organism>
<evidence type="ECO:0008006" key="3">
    <source>
        <dbReference type="Google" id="ProtNLM"/>
    </source>
</evidence>
<protein>
    <recommendedName>
        <fullName evidence="3">Protein kinase domain-containing protein</fullName>
    </recommendedName>
</protein>
<feature type="non-terminal residue" evidence="1">
    <location>
        <position position="76"/>
    </location>
</feature>
<sequence length="76" mass="8439">MDDSIHPLIPGTRVHEFVIRNVLGRGGAGIVYAADHEILRETFAIKEFLPNHLAHASLETALLRCPARRMFTTNCG</sequence>
<dbReference type="InterPro" id="IPR011009">
    <property type="entry name" value="Kinase-like_dom_sf"/>
</dbReference>
<evidence type="ECO:0000313" key="1">
    <source>
        <dbReference type="EMBL" id="PQJ96884.1"/>
    </source>
</evidence>
<dbReference type="EMBL" id="PPGH01000026">
    <property type="protein sequence ID" value="PQJ96884.1"/>
    <property type="molecule type" value="Genomic_DNA"/>
</dbReference>
<evidence type="ECO:0000313" key="2">
    <source>
        <dbReference type="Proteomes" id="UP000239936"/>
    </source>
</evidence>
<dbReference type="Proteomes" id="UP000239936">
    <property type="component" value="Unassembled WGS sequence"/>
</dbReference>
<dbReference type="AlphaFoldDB" id="A0A2S7XT17"/>
<dbReference type="Gene3D" id="3.30.200.20">
    <property type="entry name" value="Phosphorylase Kinase, domain 1"/>
    <property type="match status" value="1"/>
</dbReference>
<comment type="caution">
    <text evidence="1">The sequence shown here is derived from an EMBL/GenBank/DDBJ whole genome shotgun (WGS) entry which is preliminary data.</text>
</comment>
<accession>A0A2S7XT17</accession>
<dbReference type="RefSeq" id="WP_206781062.1">
    <property type="nucleotide sequence ID" value="NZ_PPGH01000026.1"/>
</dbReference>